<evidence type="ECO:0000313" key="1">
    <source>
        <dbReference type="EMBL" id="QWW93244.1"/>
    </source>
</evidence>
<accession>A0A8F2XVS4</accession>
<keyword evidence="1" id="KW-0150">Chloroplast</keyword>
<keyword evidence="1" id="KW-0934">Plastid</keyword>
<organism evidence="1">
    <name type="scientific">Lunularia cruciata</name>
    <dbReference type="NCBI Taxonomy" id="56931"/>
    <lineage>
        <taxon>Eukaryota</taxon>
        <taxon>Viridiplantae</taxon>
        <taxon>Streptophyta</taxon>
        <taxon>Embryophyta</taxon>
        <taxon>Marchantiophyta</taxon>
        <taxon>Marchantiopsida</taxon>
        <taxon>Marchantiidae</taxon>
        <taxon>Lunulariales</taxon>
        <taxon>Lunulariaceae</taxon>
        <taxon>Lunularia</taxon>
    </lineage>
</organism>
<dbReference type="AlphaFoldDB" id="A0A8F2XVS4"/>
<gene>
    <name evidence="1" type="primary">ycf1-2</name>
</gene>
<proteinExistence type="predicted"/>
<protein>
    <submittedName>
        <fullName evidence="1">Ycf1</fullName>
    </submittedName>
</protein>
<reference evidence="1" key="1">
    <citation type="journal article" date="2021" name="ACS Synth. Biol.">
        <title>Construction of DNA Tools for Hyperexpression in Marchantia Chloroplasts.</title>
        <authorList>
            <person name="Frangedakis E."/>
            <person name="Guzman-Chavez F."/>
            <person name="Rebmann M."/>
            <person name="Markel K."/>
            <person name="Yu Y."/>
            <person name="Perraki A."/>
            <person name="Tse S.W."/>
            <person name="Liu Y."/>
            <person name="Rever J."/>
            <person name="Sauret-Gueto S."/>
            <person name="Goffinet B."/>
            <person name="Schneider H."/>
            <person name="Haseloff J."/>
        </authorList>
    </citation>
    <scope>NUCLEOTIDE SEQUENCE</scope>
</reference>
<name>A0A8F2XVS4_9MARC</name>
<geneLocation type="chloroplast" evidence="1"/>
<dbReference type="EMBL" id="MW429511">
    <property type="protein sequence ID" value="QWW93244.1"/>
    <property type="molecule type" value="Genomic_DNA"/>
</dbReference>
<sequence>MILISQAYVFKKIWEIKTKNKSYLKYLLKYWTSHLYIKKKFENFLCNQGIIGYTELQNFQEKNWKEWLTCFNRYNFSSKEWHKITPKKWRNKVSEHWKKQENKIITVNNQNIEFCLFIDNFLLEQTKKRNKMFKQNFLTYSCFNFIKNSVIRKFFNLKRKYIYNNIIINKIQQSYFIYNKKAKYLDFFSQKKNIFFEYNLLLWLIPEFIEEEKYQNKKISIIKNSIIKENNKKIIQNPKLFRKRELNQSIRQWRWKSKSLEKKFKKLGNMASLMTFMQNQENIVSLSTKMREDLELFHLFFRRNTIINQLTINSEHRLGRLLDDQILMYKMISTFLNLKYRFKQISNLDNFDYYFGVQFFENKEKNNLFFFNLFNLEDILLPKRRRKFRIFNSLSSKKQEHTKLKKKFLKNQFYKKKKENITKIKRFIWSSYRFEDLACMNRFWFNTINGSRFSILRFRMYPSFLT</sequence>